<reference evidence="3 4" key="1">
    <citation type="submission" date="2020-03" db="EMBL/GenBank/DDBJ databases">
        <title>Genomic Encyclopedia of Type Strains, Phase IV (KMG-IV): sequencing the most valuable type-strain genomes for metagenomic binning, comparative biology and taxonomic classification.</title>
        <authorList>
            <person name="Goeker M."/>
        </authorList>
    </citation>
    <scope>NUCLEOTIDE SEQUENCE [LARGE SCALE GENOMIC DNA]</scope>
    <source>
        <strain evidence="3 4">DSM 105096</strain>
    </source>
</reference>
<evidence type="ECO:0000313" key="3">
    <source>
        <dbReference type="EMBL" id="NJC24984.1"/>
    </source>
</evidence>
<comment type="caution">
    <text evidence="3">The sequence shown here is derived from an EMBL/GenBank/DDBJ whole genome shotgun (WGS) entry which is preliminary data.</text>
</comment>
<dbReference type="Pfam" id="PF13709">
    <property type="entry name" value="DUF4159"/>
    <property type="match status" value="1"/>
</dbReference>
<dbReference type="Gene3D" id="3.40.50.12140">
    <property type="entry name" value="Domain of unknown function DUF4159"/>
    <property type="match status" value="1"/>
</dbReference>
<proteinExistence type="predicted"/>
<keyword evidence="4" id="KW-1185">Reference proteome</keyword>
<feature type="domain" description="DUF4159" evidence="2">
    <location>
        <begin position="36"/>
        <end position="226"/>
    </location>
</feature>
<evidence type="ECO:0000313" key="4">
    <source>
        <dbReference type="Proteomes" id="UP000770785"/>
    </source>
</evidence>
<feature type="chain" id="PRO_5045067158" description="DUF4159 domain-containing protein" evidence="1">
    <location>
        <begin position="25"/>
        <end position="228"/>
    </location>
</feature>
<evidence type="ECO:0000256" key="1">
    <source>
        <dbReference type="SAM" id="SignalP"/>
    </source>
</evidence>
<dbReference type="InterPro" id="IPR025297">
    <property type="entry name" value="DUF4159"/>
</dbReference>
<gene>
    <name evidence="3" type="ORF">GGR27_000465</name>
</gene>
<dbReference type="RefSeq" id="WP_168035766.1">
    <property type="nucleotide sequence ID" value="NZ_JAATJH010000001.1"/>
</dbReference>
<keyword evidence="1" id="KW-0732">Signal</keyword>
<sequence length="228" mass="24942">MKKLLGLISILGVAVLFAAATSPAAPVGIGAAQLKLGLLKYNGGGDWYSNPTALPNLAAFCNNQLGTNLNVGYGTVEVGSAELYNFPWVHMTGHGNVVFNASEADNLRNYLIGGGFLHIDDNYGMDPYVRVALEQVFPETKLTELPFDHPVYNQAFRFETGLPKIHEHDGGPPQGYGIFHEDRLVVFYSFQSDLGDGWEDEAVHNDPPEIRQAALRMGANLIQYAFEQ</sequence>
<evidence type="ECO:0000259" key="2">
    <source>
        <dbReference type="Pfam" id="PF13709"/>
    </source>
</evidence>
<feature type="signal peptide" evidence="1">
    <location>
        <begin position="1"/>
        <end position="24"/>
    </location>
</feature>
<dbReference type="EMBL" id="JAATJH010000001">
    <property type="protein sequence ID" value="NJC24984.1"/>
    <property type="molecule type" value="Genomic_DNA"/>
</dbReference>
<protein>
    <recommendedName>
        <fullName evidence="2">DUF4159 domain-containing protein</fullName>
    </recommendedName>
</protein>
<organism evidence="3 4">
    <name type="scientific">Neolewinella antarctica</name>
    <dbReference type="NCBI Taxonomy" id="442734"/>
    <lineage>
        <taxon>Bacteria</taxon>
        <taxon>Pseudomonadati</taxon>
        <taxon>Bacteroidota</taxon>
        <taxon>Saprospiria</taxon>
        <taxon>Saprospirales</taxon>
        <taxon>Lewinellaceae</taxon>
        <taxon>Neolewinella</taxon>
    </lineage>
</organism>
<dbReference type="Proteomes" id="UP000770785">
    <property type="component" value="Unassembled WGS sequence"/>
</dbReference>
<name>A0ABX0X6X1_9BACT</name>
<accession>A0ABX0X6X1</accession>